<proteinExistence type="predicted"/>
<name>A0A382YGR7_9ZZZZ</name>
<reference evidence="1" key="1">
    <citation type="submission" date="2018-05" db="EMBL/GenBank/DDBJ databases">
        <authorList>
            <person name="Lanie J.A."/>
            <person name="Ng W.-L."/>
            <person name="Kazmierczak K.M."/>
            <person name="Andrzejewski T.M."/>
            <person name="Davidsen T.M."/>
            <person name="Wayne K.J."/>
            <person name="Tettelin H."/>
            <person name="Glass J.I."/>
            <person name="Rusch D."/>
            <person name="Podicherti R."/>
            <person name="Tsui H.-C.T."/>
            <person name="Winkler M.E."/>
        </authorList>
    </citation>
    <scope>NUCLEOTIDE SEQUENCE</scope>
</reference>
<dbReference type="AlphaFoldDB" id="A0A382YGR7"/>
<accession>A0A382YGR7</accession>
<sequence length="56" mass="6330">MYYRINIISFDASRKDEYIAYFDSVRDRIKAISGLQSLNVVETGEGEAVGMATYDS</sequence>
<protein>
    <recommendedName>
        <fullName evidence="2">DUF1330 domain-containing protein</fullName>
    </recommendedName>
</protein>
<evidence type="ECO:0008006" key="2">
    <source>
        <dbReference type="Google" id="ProtNLM"/>
    </source>
</evidence>
<gene>
    <name evidence="1" type="ORF">METZ01_LOCUS435317</name>
</gene>
<evidence type="ECO:0000313" key="1">
    <source>
        <dbReference type="EMBL" id="SVD82463.1"/>
    </source>
</evidence>
<dbReference type="EMBL" id="UINC01175703">
    <property type="protein sequence ID" value="SVD82463.1"/>
    <property type="molecule type" value="Genomic_DNA"/>
</dbReference>
<organism evidence="1">
    <name type="scientific">marine metagenome</name>
    <dbReference type="NCBI Taxonomy" id="408172"/>
    <lineage>
        <taxon>unclassified sequences</taxon>
        <taxon>metagenomes</taxon>
        <taxon>ecological metagenomes</taxon>
    </lineage>
</organism>
<feature type="non-terminal residue" evidence="1">
    <location>
        <position position="56"/>
    </location>
</feature>